<organism evidence="8 9">
    <name type="scientific">Actinomadura rubteroloni</name>
    <dbReference type="NCBI Taxonomy" id="1926885"/>
    <lineage>
        <taxon>Bacteria</taxon>
        <taxon>Bacillati</taxon>
        <taxon>Actinomycetota</taxon>
        <taxon>Actinomycetes</taxon>
        <taxon>Streptosporangiales</taxon>
        <taxon>Thermomonosporaceae</taxon>
        <taxon>Actinomadura</taxon>
    </lineage>
</organism>
<dbReference type="PANTHER" id="PTHR11444:SF22">
    <property type="entry name" value="FUMARATE HYDRATASE CLASS II"/>
    <property type="match status" value="1"/>
</dbReference>
<evidence type="ECO:0000256" key="2">
    <source>
        <dbReference type="ARBA" id="ARBA00022490"/>
    </source>
</evidence>
<keyword evidence="9" id="KW-1185">Reference proteome</keyword>
<dbReference type="GO" id="GO:0005737">
    <property type="term" value="C:cytoplasm"/>
    <property type="evidence" value="ECO:0007669"/>
    <property type="project" value="UniProtKB-SubCell"/>
</dbReference>
<feature type="domain" description="Fumarase C C-terminal" evidence="7">
    <location>
        <begin position="402"/>
        <end position="459"/>
    </location>
</feature>
<dbReference type="PRINTS" id="PR00149">
    <property type="entry name" value="FUMRATELYASE"/>
</dbReference>
<feature type="binding site" evidence="5">
    <location>
        <position position="181"/>
    </location>
    <ligand>
        <name>substrate</name>
    </ligand>
</feature>
<accession>A0A2P4UJ91</accession>
<evidence type="ECO:0000313" key="9">
    <source>
        <dbReference type="Proteomes" id="UP000242367"/>
    </source>
</evidence>
<dbReference type="InterPro" id="IPR022761">
    <property type="entry name" value="Fumarate_lyase_N"/>
</dbReference>
<sequence>MTEYRVEHDSMGEVQVPATAKWRAQTQRAVANFPISGRGLEAAHIAALARIKAAAATVNAELGVLDADVAAAIRAAALEVADGRWNDQFPVDVFQTGSGTSSNMNANEVVATLAQERLGRPVHPNDDVNASQSSNDVFPSSIHVAATDAVVNDLIPALRHLATAFDRKSVDFARVVKAGRTHLMDATPVTLGQEFGGYAAQMRHGVERLEAVLPRLAELPLGGTAVGTGINTPHGFGARVIAELVALTDLPFTEARDHFEAQGARDGLVETSGALKTIAVSLTKIANDLRWMGSGPRAGLGEIRLPDLQPGSSIMPGKVNPVLPEAAVQVAAQVIGNDAAVTAGGAAGNFELNVMLPMMARNVLESIALLAAVTRLLADRCVDGIEADEPRLREYAESSPSIVTPLNRYVGYEEAARIAKQALAERKTIREVVVERGHVASGAISAEELDAVLDVLSMTAPS</sequence>
<dbReference type="RefSeq" id="WP_103564152.1">
    <property type="nucleotide sequence ID" value="NZ_MTBP01000002.1"/>
</dbReference>
<dbReference type="InterPro" id="IPR008948">
    <property type="entry name" value="L-Aspartase-like"/>
</dbReference>
<dbReference type="FunFam" id="1.20.200.10:FF:000001">
    <property type="entry name" value="Fumarate hydratase, mitochondrial"/>
    <property type="match status" value="1"/>
</dbReference>
<dbReference type="SUPFAM" id="SSF48557">
    <property type="entry name" value="L-aspartase-like"/>
    <property type="match status" value="1"/>
</dbReference>
<feature type="binding site" evidence="5">
    <location>
        <begin position="98"/>
        <end position="100"/>
    </location>
    <ligand>
        <name>substrate</name>
    </ligand>
</feature>
<evidence type="ECO:0000259" key="7">
    <source>
        <dbReference type="Pfam" id="PF10415"/>
    </source>
</evidence>
<comment type="function">
    <text evidence="5">Involved in the TCA cycle. Catalyzes the stereospecific interconversion of fumarate to L-malate.</text>
</comment>
<evidence type="ECO:0000256" key="1">
    <source>
        <dbReference type="ARBA" id="ARBA00009084"/>
    </source>
</evidence>
<comment type="subcellular location">
    <subcellularLocation>
        <location evidence="5">Cytoplasm</location>
    </subcellularLocation>
</comment>
<evidence type="ECO:0000256" key="5">
    <source>
        <dbReference type="HAMAP-Rule" id="MF_00743"/>
    </source>
</evidence>
<protein>
    <recommendedName>
        <fullName evidence="5">Fumarate hydratase class II</fullName>
        <shortName evidence="5">Fumarase C</shortName>
        <ecNumber evidence="5">4.2.1.2</ecNumber>
    </recommendedName>
    <alternativeName>
        <fullName evidence="5">Aerobic fumarase</fullName>
    </alternativeName>
    <alternativeName>
        <fullName evidence="5">Iron-independent fumarase</fullName>
    </alternativeName>
</protein>
<feature type="site" description="Important for catalytic activity" evidence="5">
    <location>
        <position position="325"/>
    </location>
</feature>
<dbReference type="PROSITE" id="PS00163">
    <property type="entry name" value="FUMARATE_LYASES"/>
    <property type="match status" value="1"/>
</dbReference>
<keyword evidence="4 5" id="KW-0456">Lyase</keyword>
<reference evidence="8 9" key="1">
    <citation type="journal article" date="2017" name="Chemistry">
        <title>Isolation, Biosynthesis and Chemical Modifications of Rubterolones A-F: Rare Tropolone Alkaloids from Actinomadura sp. 5-2.</title>
        <authorList>
            <person name="Guo H."/>
            <person name="Benndorf R."/>
            <person name="Leichnitz D."/>
            <person name="Klassen J.L."/>
            <person name="Vollmers J."/>
            <person name="Gorls H."/>
            <person name="Steinacker M."/>
            <person name="Weigel C."/>
            <person name="Dahse H.M."/>
            <person name="Kaster A.K."/>
            <person name="de Beer Z.W."/>
            <person name="Poulsen M."/>
            <person name="Beemelmanns C."/>
        </authorList>
    </citation>
    <scope>NUCLEOTIDE SEQUENCE [LARGE SCALE GENOMIC DNA]</scope>
    <source>
        <strain evidence="8 9">5-2</strain>
    </source>
</reference>
<dbReference type="NCBIfam" id="NF008909">
    <property type="entry name" value="PRK12273.1"/>
    <property type="match status" value="1"/>
</dbReference>
<evidence type="ECO:0000256" key="3">
    <source>
        <dbReference type="ARBA" id="ARBA00022532"/>
    </source>
</evidence>
<dbReference type="InterPro" id="IPR005677">
    <property type="entry name" value="Fum_hydII"/>
</dbReference>
<dbReference type="AlphaFoldDB" id="A0A2P4UJ91"/>
<comment type="pathway">
    <text evidence="5">Carbohydrate metabolism; tricarboxylic acid cycle; (S)-malate from fumarate: step 1/1.</text>
</comment>
<feature type="binding site" evidence="5">
    <location>
        <begin position="133"/>
        <end position="135"/>
    </location>
    <ligand>
        <name>substrate</name>
    </ligand>
</feature>
<keyword evidence="3 5" id="KW-0816">Tricarboxylic acid cycle</keyword>
<dbReference type="InterPro" id="IPR024083">
    <property type="entry name" value="Fumarase/histidase_N"/>
</dbReference>
<feature type="domain" description="Fumarate lyase N-terminal" evidence="6">
    <location>
        <begin position="12"/>
        <end position="336"/>
    </location>
</feature>
<dbReference type="FunFam" id="1.10.275.10:FF:000001">
    <property type="entry name" value="Fumarate hydratase, mitochondrial"/>
    <property type="match status" value="1"/>
</dbReference>
<dbReference type="PANTHER" id="PTHR11444">
    <property type="entry name" value="ASPARTATEAMMONIA/ARGININOSUCCINATE/ADENYLOSUCCINATE LYASE"/>
    <property type="match status" value="1"/>
</dbReference>
<proteinExistence type="inferred from homology"/>
<comment type="caution">
    <text evidence="8">The sequence shown here is derived from an EMBL/GenBank/DDBJ whole genome shotgun (WGS) entry which is preliminary data.</text>
</comment>
<dbReference type="Pfam" id="PF10415">
    <property type="entry name" value="FumaraseC_C"/>
    <property type="match status" value="1"/>
</dbReference>
<gene>
    <name evidence="5 8" type="primary">fumC</name>
    <name evidence="8" type="ORF">BTM25_37490</name>
</gene>
<feature type="binding site" evidence="5">
    <location>
        <position position="313"/>
    </location>
    <ligand>
        <name>substrate</name>
    </ligand>
</feature>
<evidence type="ECO:0000259" key="6">
    <source>
        <dbReference type="Pfam" id="PF00206"/>
    </source>
</evidence>
<dbReference type="GO" id="GO:0004333">
    <property type="term" value="F:fumarate hydratase activity"/>
    <property type="evidence" value="ECO:0007669"/>
    <property type="project" value="UniProtKB-UniRule"/>
</dbReference>
<evidence type="ECO:0000313" key="8">
    <source>
        <dbReference type="EMBL" id="POM25107.1"/>
    </source>
</evidence>
<evidence type="ECO:0000256" key="4">
    <source>
        <dbReference type="ARBA" id="ARBA00023239"/>
    </source>
</evidence>
<dbReference type="UniPathway" id="UPA00223">
    <property type="reaction ID" value="UER01007"/>
</dbReference>
<dbReference type="GO" id="GO:0006106">
    <property type="term" value="P:fumarate metabolic process"/>
    <property type="evidence" value="ECO:0007669"/>
    <property type="project" value="InterPro"/>
</dbReference>
<comment type="subunit">
    <text evidence="5">Homotetramer.</text>
</comment>
<dbReference type="InterPro" id="IPR018951">
    <property type="entry name" value="Fumarase_C_C"/>
</dbReference>
<feature type="binding site" description="in site B" evidence="5">
    <location>
        <begin position="123"/>
        <end position="126"/>
    </location>
    <ligand>
        <name>substrate</name>
    </ligand>
</feature>
<comment type="miscellaneous">
    <text evidence="5">There are 2 substrate-binding sites: the catalytic A site, and the non-catalytic B site that may play a role in the transfer of substrate or product between the active site and the solvent. Alternatively, the B site may bind allosteric effectors.</text>
</comment>
<dbReference type="EMBL" id="MTBP01000002">
    <property type="protein sequence ID" value="POM25107.1"/>
    <property type="molecule type" value="Genomic_DNA"/>
</dbReference>
<dbReference type="HAMAP" id="MF_00743">
    <property type="entry name" value="FumaraseC"/>
    <property type="match status" value="1"/>
</dbReference>
<dbReference type="Gene3D" id="1.10.40.30">
    <property type="entry name" value="Fumarase/aspartase (C-terminal domain)"/>
    <property type="match status" value="1"/>
</dbReference>
<dbReference type="Proteomes" id="UP000242367">
    <property type="component" value="Unassembled WGS sequence"/>
</dbReference>
<dbReference type="InterPro" id="IPR000362">
    <property type="entry name" value="Fumarate_lyase_fam"/>
</dbReference>
<dbReference type="EC" id="4.2.1.2" evidence="5"/>
<dbReference type="Gene3D" id="1.20.200.10">
    <property type="entry name" value="Fumarase/aspartase (Central domain)"/>
    <property type="match status" value="1"/>
</dbReference>
<dbReference type="Gene3D" id="1.10.275.10">
    <property type="entry name" value="Fumarase/aspartase (N-terminal domain)"/>
    <property type="match status" value="1"/>
</dbReference>
<keyword evidence="2 5" id="KW-0963">Cytoplasm</keyword>
<dbReference type="Pfam" id="PF00206">
    <property type="entry name" value="Lyase_1"/>
    <property type="match status" value="1"/>
</dbReference>
<feature type="active site" description="Proton donor/acceptor" evidence="5">
    <location>
        <position position="182"/>
    </location>
</feature>
<dbReference type="InterPro" id="IPR020557">
    <property type="entry name" value="Fumarate_lyase_CS"/>
</dbReference>
<dbReference type="GO" id="GO:0006099">
    <property type="term" value="P:tricarboxylic acid cycle"/>
    <property type="evidence" value="ECO:0007669"/>
    <property type="project" value="UniProtKB-UniRule"/>
</dbReference>
<feature type="active site" evidence="5">
    <location>
        <position position="312"/>
    </location>
</feature>
<name>A0A2P4UJ91_9ACTN</name>
<comment type="similarity">
    <text evidence="1 5">Belongs to the class-II fumarase/aspartase family. Fumarase subfamily.</text>
</comment>
<feature type="binding site" evidence="5">
    <location>
        <begin position="318"/>
        <end position="320"/>
    </location>
    <ligand>
        <name>substrate</name>
    </ligand>
</feature>
<comment type="catalytic activity">
    <reaction evidence="5">
        <text>(S)-malate = fumarate + H2O</text>
        <dbReference type="Rhea" id="RHEA:12460"/>
        <dbReference type="ChEBI" id="CHEBI:15377"/>
        <dbReference type="ChEBI" id="CHEBI:15589"/>
        <dbReference type="ChEBI" id="CHEBI:29806"/>
        <dbReference type="EC" id="4.2.1.2"/>
    </reaction>
</comment>